<organism evidence="1 2">
    <name type="scientific">Quercus suber</name>
    <name type="common">Cork oak</name>
    <dbReference type="NCBI Taxonomy" id="58331"/>
    <lineage>
        <taxon>Eukaryota</taxon>
        <taxon>Viridiplantae</taxon>
        <taxon>Streptophyta</taxon>
        <taxon>Embryophyta</taxon>
        <taxon>Tracheophyta</taxon>
        <taxon>Spermatophyta</taxon>
        <taxon>Magnoliopsida</taxon>
        <taxon>eudicotyledons</taxon>
        <taxon>Gunneridae</taxon>
        <taxon>Pentapetalae</taxon>
        <taxon>rosids</taxon>
        <taxon>fabids</taxon>
        <taxon>Fagales</taxon>
        <taxon>Fagaceae</taxon>
        <taxon>Quercus</taxon>
    </lineage>
</organism>
<keyword evidence="2" id="KW-1185">Reference proteome</keyword>
<gene>
    <name evidence="1" type="ORF">CFP56_011591</name>
</gene>
<dbReference type="Proteomes" id="UP000237347">
    <property type="component" value="Unassembled WGS sequence"/>
</dbReference>
<comment type="caution">
    <text evidence="1">The sequence shown here is derived from an EMBL/GenBank/DDBJ whole genome shotgun (WGS) entry which is preliminary data.</text>
</comment>
<evidence type="ECO:0000313" key="1">
    <source>
        <dbReference type="EMBL" id="KAK7844116.1"/>
    </source>
</evidence>
<accession>A0AAW0L1G4</accession>
<protein>
    <submittedName>
        <fullName evidence="1">Uncharacterized protein</fullName>
    </submittedName>
</protein>
<evidence type="ECO:0000313" key="2">
    <source>
        <dbReference type="Proteomes" id="UP000237347"/>
    </source>
</evidence>
<proteinExistence type="predicted"/>
<name>A0AAW0L1G4_QUESU</name>
<dbReference type="EMBL" id="PKMF04000191">
    <property type="protein sequence ID" value="KAK7844116.1"/>
    <property type="molecule type" value="Genomic_DNA"/>
</dbReference>
<dbReference type="AlphaFoldDB" id="A0AAW0L1G4"/>
<sequence>MSCSFARLALDTHYSSCSTKICSAARRSQMWVIHSGELAKLMLEAILRSHLCEKDFTTIDIMNMKYRDF</sequence>
<reference evidence="1 2" key="1">
    <citation type="journal article" date="2018" name="Sci. Data">
        <title>The draft genome sequence of cork oak.</title>
        <authorList>
            <person name="Ramos A.M."/>
            <person name="Usie A."/>
            <person name="Barbosa P."/>
            <person name="Barros P.M."/>
            <person name="Capote T."/>
            <person name="Chaves I."/>
            <person name="Simoes F."/>
            <person name="Abreu I."/>
            <person name="Carrasquinho I."/>
            <person name="Faro C."/>
            <person name="Guimaraes J.B."/>
            <person name="Mendonca D."/>
            <person name="Nobrega F."/>
            <person name="Rodrigues L."/>
            <person name="Saibo N.J.M."/>
            <person name="Varela M.C."/>
            <person name="Egas C."/>
            <person name="Matos J."/>
            <person name="Miguel C.M."/>
            <person name="Oliveira M.M."/>
            <person name="Ricardo C.P."/>
            <person name="Goncalves S."/>
        </authorList>
    </citation>
    <scope>NUCLEOTIDE SEQUENCE [LARGE SCALE GENOMIC DNA]</scope>
    <source>
        <strain evidence="2">cv. HL8</strain>
    </source>
</reference>